<dbReference type="SUPFAM" id="SSF56219">
    <property type="entry name" value="DNase I-like"/>
    <property type="match status" value="1"/>
</dbReference>
<accession>A0ABR0BFI3</accession>
<feature type="signal peptide" evidence="1">
    <location>
        <begin position="1"/>
        <end position="22"/>
    </location>
</feature>
<evidence type="ECO:0000313" key="3">
    <source>
        <dbReference type="EMBL" id="KAK4074625.1"/>
    </source>
</evidence>
<proteinExistence type="predicted"/>
<evidence type="ECO:0000259" key="2">
    <source>
        <dbReference type="Pfam" id="PF03372"/>
    </source>
</evidence>
<feature type="chain" id="PRO_5046301241" description="Endonuclease/exonuclease/phosphatase domain-containing protein" evidence="1">
    <location>
        <begin position="23"/>
        <end position="600"/>
    </location>
</feature>
<feature type="domain" description="Endonuclease/exonuclease/phosphatase" evidence="2">
    <location>
        <begin position="329"/>
        <end position="589"/>
    </location>
</feature>
<dbReference type="Gene3D" id="3.60.10.10">
    <property type="entry name" value="Endonuclease/exonuclease/phosphatase"/>
    <property type="match status" value="1"/>
</dbReference>
<dbReference type="PANTHER" id="PTHR41349:SF1">
    <property type="entry name" value="PROTEIN CBG08683"/>
    <property type="match status" value="1"/>
</dbReference>
<sequence length="600" mass="65632">MRIFFALVRVATFILVFGQSQGSNSANGAALPGTLTSRFNAPALSFDYTTDAPTSKNWVGLYRATGGGPDDQKHVEDSLAWAYAPKSEGTVRLSTSSLSPGKYKAYFLANDGYRWLANPVEATVISPKGTFSVADAKTPFTFRYSTTLPKSKNWIGIYHARGGGPDDQKKVSGSLAWDWAPGSEGIVHIPVFNLQPGNYKAYFLEDDGYSWLADPIEIFLPGTGPIGFIVAAFKTANSRRGEPFMASIRGLLANPPDGKTTFIKKTASANAGWVQVSPDGTLSGTPNESTGDAKIMVEATVSDGSQARLQITIPLVGSGSPLVSQLRVMSYNLWFGGTKVSNYHSKQVRFLSTSDVDLVGLQESTGGHAIRLAQAMGWEYWQGDDVGIISRYPIVEVYPPTSNAGAVRVQLGRDKQVIMWNAHLGYTPYGPYDFCFDHMDKEVVLTRETQSGRTGQMIEITNRMKDQIARADQIPVLLTGDFNAPSHLDWIDAAKQLHCGVGSVSWPTSMYPFMAGLVDSYRAVHTDPVAQPGNTWSPIYLDNEGRTEPKDRIDFIFHKGLRVLKSDAIVVGTPKPEPYHQDNEWTSDHAAVMTVFEIRT</sequence>
<evidence type="ECO:0000256" key="1">
    <source>
        <dbReference type="SAM" id="SignalP"/>
    </source>
</evidence>
<keyword evidence="1" id="KW-0732">Signal</keyword>
<comment type="caution">
    <text evidence="3">The sequence shown here is derived from an EMBL/GenBank/DDBJ whole genome shotgun (WGS) entry which is preliminary data.</text>
</comment>
<reference evidence="3 4" key="1">
    <citation type="journal article" date="2024" name="Microbiol. Resour. Announc.">
        <title>Genome annotations for the ascomycete fungi Trichoderma harzianum, Trichoderma aggressivum, and Purpureocillium lilacinum.</title>
        <authorList>
            <person name="Beijen E.P.W."/>
            <person name="Ohm R.A."/>
        </authorList>
    </citation>
    <scope>NUCLEOTIDE SEQUENCE [LARGE SCALE GENOMIC DNA]</scope>
    <source>
        <strain evidence="3 4">CBS 150709</strain>
    </source>
</reference>
<dbReference type="Pfam" id="PF03372">
    <property type="entry name" value="Exo_endo_phos"/>
    <property type="match status" value="1"/>
</dbReference>
<dbReference type="InterPro" id="IPR005135">
    <property type="entry name" value="Endo/exonuclease/phosphatase"/>
</dbReference>
<dbReference type="EMBL" id="JAWRVI010000148">
    <property type="protein sequence ID" value="KAK4074625.1"/>
    <property type="molecule type" value="Genomic_DNA"/>
</dbReference>
<name>A0ABR0BFI3_PURLI</name>
<gene>
    <name evidence="3" type="ORF">Purlil1_12937</name>
</gene>
<evidence type="ECO:0000313" key="4">
    <source>
        <dbReference type="Proteomes" id="UP001287286"/>
    </source>
</evidence>
<dbReference type="InterPro" id="IPR036691">
    <property type="entry name" value="Endo/exonu/phosph_ase_sf"/>
</dbReference>
<keyword evidence="4" id="KW-1185">Reference proteome</keyword>
<protein>
    <recommendedName>
        <fullName evidence="2">Endonuclease/exonuclease/phosphatase domain-containing protein</fullName>
    </recommendedName>
</protein>
<dbReference type="PANTHER" id="PTHR41349">
    <property type="match status" value="1"/>
</dbReference>
<dbReference type="Proteomes" id="UP001287286">
    <property type="component" value="Unassembled WGS sequence"/>
</dbReference>
<organism evidence="3 4">
    <name type="scientific">Purpureocillium lilacinum</name>
    <name type="common">Paecilomyces lilacinus</name>
    <dbReference type="NCBI Taxonomy" id="33203"/>
    <lineage>
        <taxon>Eukaryota</taxon>
        <taxon>Fungi</taxon>
        <taxon>Dikarya</taxon>
        <taxon>Ascomycota</taxon>
        <taxon>Pezizomycotina</taxon>
        <taxon>Sordariomycetes</taxon>
        <taxon>Hypocreomycetidae</taxon>
        <taxon>Hypocreales</taxon>
        <taxon>Ophiocordycipitaceae</taxon>
        <taxon>Purpureocillium</taxon>
    </lineage>
</organism>